<organism evidence="1 2">
    <name type="scientific">Dentiscutata heterogama</name>
    <dbReference type="NCBI Taxonomy" id="1316150"/>
    <lineage>
        <taxon>Eukaryota</taxon>
        <taxon>Fungi</taxon>
        <taxon>Fungi incertae sedis</taxon>
        <taxon>Mucoromycota</taxon>
        <taxon>Glomeromycotina</taxon>
        <taxon>Glomeromycetes</taxon>
        <taxon>Diversisporales</taxon>
        <taxon>Gigasporaceae</taxon>
        <taxon>Dentiscutata</taxon>
    </lineage>
</organism>
<evidence type="ECO:0000313" key="1">
    <source>
        <dbReference type="EMBL" id="CAG8744365.1"/>
    </source>
</evidence>
<protein>
    <submittedName>
        <fullName evidence="1">13085_t:CDS:1</fullName>
    </submittedName>
</protein>
<dbReference type="Proteomes" id="UP000789702">
    <property type="component" value="Unassembled WGS sequence"/>
</dbReference>
<sequence length="64" mass="7608">DETTDAKISTVIRRDLLILYKFIECDNYRFITELIELLVKYQKPDSFYNFTDSSISSDMNLEMT</sequence>
<name>A0ACA9QAF3_9GLOM</name>
<gene>
    <name evidence="1" type="ORF">DHETER_LOCUS14251</name>
</gene>
<comment type="caution">
    <text evidence="1">The sequence shown here is derived from an EMBL/GenBank/DDBJ whole genome shotgun (WGS) entry which is preliminary data.</text>
</comment>
<dbReference type="EMBL" id="CAJVPU010042787">
    <property type="protein sequence ID" value="CAG8744365.1"/>
    <property type="molecule type" value="Genomic_DNA"/>
</dbReference>
<reference evidence="1" key="1">
    <citation type="submission" date="2021-06" db="EMBL/GenBank/DDBJ databases">
        <authorList>
            <person name="Kallberg Y."/>
            <person name="Tangrot J."/>
            <person name="Rosling A."/>
        </authorList>
    </citation>
    <scope>NUCLEOTIDE SEQUENCE</scope>
    <source>
        <strain evidence="1">IL203A</strain>
    </source>
</reference>
<keyword evidence="2" id="KW-1185">Reference proteome</keyword>
<evidence type="ECO:0000313" key="2">
    <source>
        <dbReference type="Proteomes" id="UP000789702"/>
    </source>
</evidence>
<feature type="non-terminal residue" evidence="1">
    <location>
        <position position="1"/>
    </location>
</feature>
<proteinExistence type="predicted"/>
<accession>A0ACA9QAF3</accession>